<comment type="caution">
    <text evidence="2">The sequence shown here is derived from an EMBL/GenBank/DDBJ whole genome shotgun (WGS) entry which is preliminary data.</text>
</comment>
<protein>
    <recommendedName>
        <fullName evidence="4">Thioredoxin</fullName>
    </recommendedName>
</protein>
<dbReference type="InterPro" id="IPR036249">
    <property type="entry name" value="Thioredoxin-like_sf"/>
</dbReference>
<dbReference type="SUPFAM" id="SSF52833">
    <property type="entry name" value="Thioredoxin-like"/>
    <property type="match status" value="1"/>
</dbReference>
<evidence type="ECO:0000256" key="1">
    <source>
        <dbReference type="SAM" id="SignalP"/>
    </source>
</evidence>
<dbReference type="EMBL" id="JQIF01000101">
    <property type="protein sequence ID" value="KGJ51690.1"/>
    <property type="molecule type" value="Genomic_DNA"/>
</dbReference>
<dbReference type="AlphaFoldDB" id="A0A099I1U1"/>
<organism evidence="2 3">
    <name type="scientific">Clostridium innocuum</name>
    <dbReference type="NCBI Taxonomy" id="1522"/>
    <lineage>
        <taxon>Bacteria</taxon>
        <taxon>Bacillati</taxon>
        <taxon>Bacillota</taxon>
        <taxon>Clostridia</taxon>
        <taxon>Eubacteriales</taxon>
        <taxon>Clostridiaceae</taxon>
        <taxon>Clostridium</taxon>
    </lineage>
</organism>
<dbReference type="Proteomes" id="UP000030008">
    <property type="component" value="Unassembled WGS sequence"/>
</dbReference>
<dbReference type="Gene3D" id="3.40.30.10">
    <property type="entry name" value="Glutaredoxin"/>
    <property type="match status" value="1"/>
</dbReference>
<evidence type="ECO:0000313" key="3">
    <source>
        <dbReference type="Proteomes" id="UP000030008"/>
    </source>
</evidence>
<reference evidence="2 3" key="1">
    <citation type="submission" date="2014-08" db="EMBL/GenBank/DDBJ databases">
        <title>Clostridium innocuum, an unnegligible vancomycin-resistant pathogen causing extra-intestinal infections.</title>
        <authorList>
            <person name="Feng Y."/>
            <person name="Chiu C.-H."/>
        </authorList>
    </citation>
    <scope>NUCLEOTIDE SEQUENCE [LARGE SCALE GENOMIC DNA]</scope>
    <source>
        <strain evidence="2 3">AN88</strain>
    </source>
</reference>
<dbReference type="RefSeq" id="WP_044907461.1">
    <property type="nucleotide sequence ID" value="NZ_CABHIW010000021.1"/>
</dbReference>
<keyword evidence="1" id="KW-0732">Signal</keyword>
<accession>A0A099I1U1</accession>
<evidence type="ECO:0000313" key="2">
    <source>
        <dbReference type="EMBL" id="KGJ51690.1"/>
    </source>
</evidence>
<sequence>MKRWILAALSLSLILCGCASSSYKRSTERGEIYKISLAAMLDKVQRKDTFAVMLTQTYCGYCQDFEEMLTAYLKDHDITMYNVILDEEEATPQENLELIRPVFPDFVSTPGIFYVEKGVEKSHLKPKDGEIDESLLDEWVQEYQLDRKEESNE</sequence>
<evidence type="ECO:0008006" key="4">
    <source>
        <dbReference type="Google" id="ProtNLM"/>
    </source>
</evidence>
<name>A0A099I1U1_CLOIN</name>
<feature type="signal peptide" evidence="1">
    <location>
        <begin position="1"/>
        <end position="21"/>
    </location>
</feature>
<proteinExistence type="predicted"/>
<feature type="chain" id="PRO_5001955893" description="Thioredoxin" evidence="1">
    <location>
        <begin position="22"/>
        <end position="153"/>
    </location>
</feature>
<dbReference type="PROSITE" id="PS51257">
    <property type="entry name" value="PROKAR_LIPOPROTEIN"/>
    <property type="match status" value="1"/>
</dbReference>
<gene>
    <name evidence="2" type="ORF">CIAN88_19070</name>
</gene>